<dbReference type="InterPro" id="IPR013078">
    <property type="entry name" value="His_Pase_superF_clade-1"/>
</dbReference>
<protein>
    <submittedName>
        <fullName evidence="1">Phosphoglycerate mutase</fullName>
    </submittedName>
</protein>
<reference evidence="1 2" key="1">
    <citation type="submission" date="2014-07" db="EMBL/GenBank/DDBJ databases">
        <title>Tepidicaulis marinum gen. nov., sp. nov., a novel marine bacterium denitrifying nitrate to nitrous oxide strictly under microaerobic conditions.</title>
        <authorList>
            <person name="Takeuchi M."/>
            <person name="Yamagishi T."/>
            <person name="Kamagata Y."/>
            <person name="Oshima K."/>
            <person name="Hattori M."/>
            <person name="Katayama T."/>
            <person name="Hanada S."/>
            <person name="Tamaki H."/>
            <person name="Marumo K."/>
            <person name="Maeda H."/>
            <person name="Nedachi M."/>
            <person name="Iwasaki W."/>
            <person name="Suwa Y."/>
            <person name="Sakata S."/>
        </authorList>
    </citation>
    <scope>NUCLEOTIDE SEQUENCE [LARGE SCALE GENOMIC DNA]</scope>
    <source>
        <strain evidence="1 2">MA2</strain>
    </source>
</reference>
<proteinExistence type="predicted"/>
<dbReference type="RefSeq" id="WP_045444088.1">
    <property type="nucleotide sequence ID" value="NZ_BBIO01000004.1"/>
</dbReference>
<dbReference type="STRING" id="1333998.M2A_1085"/>
<comment type="caution">
    <text evidence="1">The sequence shown here is derived from an EMBL/GenBank/DDBJ whole genome shotgun (WGS) entry which is preliminary data.</text>
</comment>
<dbReference type="GO" id="GO:0016791">
    <property type="term" value="F:phosphatase activity"/>
    <property type="evidence" value="ECO:0007669"/>
    <property type="project" value="TreeGrafter"/>
</dbReference>
<evidence type="ECO:0000313" key="1">
    <source>
        <dbReference type="EMBL" id="GAK44586.1"/>
    </source>
</evidence>
<dbReference type="GO" id="GO:0005737">
    <property type="term" value="C:cytoplasm"/>
    <property type="evidence" value="ECO:0007669"/>
    <property type="project" value="TreeGrafter"/>
</dbReference>
<evidence type="ECO:0000313" key="2">
    <source>
        <dbReference type="Proteomes" id="UP000028702"/>
    </source>
</evidence>
<dbReference type="CDD" id="cd07067">
    <property type="entry name" value="HP_PGM_like"/>
    <property type="match status" value="1"/>
</dbReference>
<dbReference type="Proteomes" id="UP000028702">
    <property type="component" value="Unassembled WGS sequence"/>
</dbReference>
<gene>
    <name evidence="1" type="ORF">M2A_1085</name>
</gene>
<keyword evidence="2" id="KW-1185">Reference proteome</keyword>
<organism evidence="1 2">
    <name type="scientific">Tepidicaulis marinus</name>
    <dbReference type="NCBI Taxonomy" id="1333998"/>
    <lineage>
        <taxon>Bacteria</taxon>
        <taxon>Pseudomonadati</taxon>
        <taxon>Pseudomonadota</taxon>
        <taxon>Alphaproteobacteria</taxon>
        <taxon>Hyphomicrobiales</taxon>
        <taxon>Parvibaculaceae</taxon>
        <taxon>Tepidicaulis</taxon>
    </lineage>
</organism>
<sequence length="195" mass="21211">MPRIYMIRHGKAAAGWDADADPGLDDLGRTQAEAAADEIEKRIDAPLPVLSSPLRRCRETAEPLSGRWGLQPQIEPRVAEVPSPVEDLRARGEWLRSIMAGTWADAVAAGDGKHTAYDSKLLAWRQSVVDALLELESDTVIFSHFIAINVALGHAVEDPRVICFKPDNCSVTVFETAGGTLSLVEQGREADTKVN</sequence>
<dbReference type="Gene3D" id="3.40.50.1240">
    <property type="entry name" value="Phosphoglycerate mutase-like"/>
    <property type="match status" value="1"/>
</dbReference>
<dbReference type="AlphaFoldDB" id="A0A081B968"/>
<name>A0A081B968_9HYPH</name>
<accession>A0A081B968</accession>
<dbReference type="PANTHER" id="PTHR48100">
    <property type="entry name" value="BROAD-SPECIFICITY PHOSPHATASE YOR283W-RELATED"/>
    <property type="match status" value="1"/>
</dbReference>
<dbReference type="SMART" id="SM00855">
    <property type="entry name" value="PGAM"/>
    <property type="match status" value="1"/>
</dbReference>
<dbReference type="eggNOG" id="COG0406">
    <property type="taxonomic scope" value="Bacteria"/>
</dbReference>
<dbReference type="InterPro" id="IPR050275">
    <property type="entry name" value="PGM_Phosphatase"/>
</dbReference>
<dbReference type="EMBL" id="BBIO01000004">
    <property type="protein sequence ID" value="GAK44586.1"/>
    <property type="molecule type" value="Genomic_DNA"/>
</dbReference>
<dbReference type="PANTHER" id="PTHR48100:SF1">
    <property type="entry name" value="HISTIDINE PHOSPHATASE FAMILY PROTEIN-RELATED"/>
    <property type="match status" value="1"/>
</dbReference>
<dbReference type="InterPro" id="IPR029033">
    <property type="entry name" value="His_PPase_superfam"/>
</dbReference>
<dbReference type="Pfam" id="PF00300">
    <property type="entry name" value="His_Phos_1"/>
    <property type="match status" value="1"/>
</dbReference>
<dbReference type="SUPFAM" id="SSF53254">
    <property type="entry name" value="Phosphoglycerate mutase-like"/>
    <property type="match status" value="1"/>
</dbReference>